<gene>
    <name evidence="1" type="ORF">QFC20_000572</name>
</gene>
<name>A0ACC2WZS8_9TREE</name>
<proteinExistence type="predicted"/>
<dbReference type="Proteomes" id="UP001230649">
    <property type="component" value="Unassembled WGS sequence"/>
</dbReference>
<accession>A0ACC2WZS8</accession>
<evidence type="ECO:0000313" key="1">
    <source>
        <dbReference type="EMBL" id="KAJ9116639.1"/>
    </source>
</evidence>
<protein>
    <submittedName>
        <fullName evidence="1">Uncharacterized protein</fullName>
    </submittedName>
</protein>
<organism evidence="1 2">
    <name type="scientific">Naganishia adeliensis</name>
    <dbReference type="NCBI Taxonomy" id="92952"/>
    <lineage>
        <taxon>Eukaryota</taxon>
        <taxon>Fungi</taxon>
        <taxon>Dikarya</taxon>
        <taxon>Basidiomycota</taxon>
        <taxon>Agaricomycotina</taxon>
        <taxon>Tremellomycetes</taxon>
        <taxon>Filobasidiales</taxon>
        <taxon>Filobasidiaceae</taxon>
        <taxon>Naganishia</taxon>
    </lineage>
</organism>
<keyword evidence="2" id="KW-1185">Reference proteome</keyword>
<reference evidence="1" key="1">
    <citation type="submission" date="2023-04" db="EMBL/GenBank/DDBJ databases">
        <title>Draft Genome sequencing of Naganishia species isolated from polar environments using Oxford Nanopore Technology.</title>
        <authorList>
            <person name="Leo P."/>
            <person name="Venkateswaran K."/>
        </authorList>
    </citation>
    <scope>NUCLEOTIDE SEQUENCE</scope>
    <source>
        <strain evidence="1">MNA-CCFEE 5262</strain>
    </source>
</reference>
<dbReference type="EMBL" id="JASBWS010000003">
    <property type="protein sequence ID" value="KAJ9116639.1"/>
    <property type="molecule type" value="Genomic_DNA"/>
</dbReference>
<comment type="caution">
    <text evidence="1">The sequence shown here is derived from an EMBL/GenBank/DDBJ whole genome shotgun (WGS) entry which is preliminary data.</text>
</comment>
<sequence>MLRSRPMAYTCSWRHTRFLHASTPQRARQQDHYHVLGLTKNSSKRDVKNKYYELSKKSHPDRQGGDRATFEKVTEAYSILGDDAKRRQYDATVSGSRETGTYGPSTAYSPRSPHLRRNSPAGPHRAWSNSRDSTFGRNSTQSRQSPFPDYDFAQRTGGYGSAYASAGARKQHPPQFGSASHHFAYGSGGNMRSTGERGNFSHLDDKHEAIKNESGLGRFVGVVAVLLIVIGLGGGFHAQAAHQVDWDLQSRSIAVEKNEAGREVEIDE</sequence>
<evidence type="ECO:0000313" key="2">
    <source>
        <dbReference type="Proteomes" id="UP001230649"/>
    </source>
</evidence>